<keyword evidence="5" id="KW-0472">Membrane</keyword>
<dbReference type="InterPro" id="IPR035892">
    <property type="entry name" value="C2_domain_sf"/>
</dbReference>
<gene>
    <name evidence="7" type="ORF">BpHYR1_004882</name>
</gene>
<feature type="domain" description="FerIin" evidence="6">
    <location>
        <begin position="293"/>
        <end position="376"/>
    </location>
</feature>
<keyword evidence="4" id="KW-1133">Transmembrane helix</keyword>
<dbReference type="AlphaFoldDB" id="A0A3M7RTK2"/>
<comment type="caution">
    <text evidence="7">The sequence shown here is derived from an EMBL/GenBank/DDBJ whole genome shotgun (WGS) entry which is preliminary data.</text>
</comment>
<dbReference type="Pfam" id="PF00168">
    <property type="entry name" value="C2"/>
    <property type="match status" value="1"/>
</dbReference>
<accession>A0A3M7RTK2</accession>
<dbReference type="InterPro" id="IPR012968">
    <property type="entry name" value="FerIin_dom"/>
</dbReference>
<evidence type="ECO:0000313" key="8">
    <source>
        <dbReference type="Proteomes" id="UP000276133"/>
    </source>
</evidence>
<dbReference type="Gene3D" id="2.60.40.150">
    <property type="entry name" value="C2 domain"/>
    <property type="match status" value="1"/>
</dbReference>
<evidence type="ECO:0000256" key="1">
    <source>
        <dbReference type="ARBA" id="ARBA00004167"/>
    </source>
</evidence>
<proteinExistence type="predicted"/>
<dbReference type="GO" id="GO:0007009">
    <property type="term" value="P:plasma membrane organization"/>
    <property type="evidence" value="ECO:0007669"/>
    <property type="project" value="TreeGrafter"/>
</dbReference>
<dbReference type="EMBL" id="REGN01002643">
    <property type="protein sequence ID" value="RNA26904.1"/>
    <property type="molecule type" value="Genomic_DNA"/>
</dbReference>
<dbReference type="InterPro" id="IPR000008">
    <property type="entry name" value="C2_dom"/>
</dbReference>
<dbReference type="PANTHER" id="PTHR12546">
    <property type="entry name" value="FER-1-LIKE"/>
    <property type="match status" value="1"/>
</dbReference>
<evidence type="ECO:0000313" key="7">
    <source>
        <dbReference type="EMBL" id="RNA26904.1"/>
    </source>
</evidence>
<name>A0A3M7RTK2_BRAPC</name>
<dbReference type="PANTHER" id="PTHR12546:SF33">
    <property type="entry name" value="SPERM VESICLE FUSION PROTEIN FER-1"/>
    <property type="match status" value="1"/>
</dbReference>
<dbReference type="STRING" id="10195.A0A3M7RTK2"/>
<evidence type="ECO:0000256" key="3">
    <source>
        <dbReference type="ARBA" id="ARBA00022737"/>
    </source>
</evidence>
<organism evidence="7 8">
    <name type="scientific">Brachionus plicatilis</name>
    <name type="common">Marine rotifer</name>
    <name type="synonym">Brachionus muelleri</name>
    <dbReference type="NCBI Taxonomy" id="10195"/>
    <lineage>
        <taxon>Eukaryota</taxon>
        <taxon>Metazoa</taxon>
        <taxon>Spiralia</taxon>
        <taxon>Gnathifera</taxon>
        <taxon>Rotifera</taxon>
        <taxon>Eurotatoria</taxon>
        <taxon>Monogononta</taxon>
        <taxon>Pseudotrocha</taxon>
        <taxon>Ploima</taxon>
        <taxon>Brachionidae</taxon>
        <taxon>Brachionus</taxon>
    </lineage>
</organism>
<comment type="subcellular location">
    <subcellularLocation>
        <location evidence="1">Membrane</location>
        <topology evidence="1">Single-pass membrane protein</topology>
    </subcellularLocation>
</comment>
<dbReference type="InterPro" id="IPR037721">
    <property type="entry name" value="Ferlin"/>
</dbReference>
<evidence type="ECO:0000259" key="6">
    <source>
        <dbReference type="SMART" id="SM01202"/>
    </source>
</evidence>
<sequence length="463" mass="54049">PFAKYTMLLDFLLSKKDDLCAQSKIHIDDYLTEPSTNKALKKKISFDLSYETSENCKQQQDLDSDIYSFPNTSCNVINHPLNQSTASDYIRSILKTGEFALNKFNLTENDFSYSNKLGIYVSDLTDESVRSWLQDVNQCPSSLNLALNLIMSYELNNEQKDRFKKSVIRNNLSHSPNETMYSNEIYLPNLLSQIFYTEWTEKIYSWQIRVRIIELKLLHGQEETVYCMVQIGDQKFRTNDKSISNLHYTDDDETFIARIECKQYQKAFNYKISVSVYFKKFLYSDQFVGKFEVDFGTIYRLPGHEAHHKWGELFYINDKVDSADEGIFNSEMVSRGFVKFDVILQSKGDKAKIHYDEYKSDDNDEIENNILVPYGLCGQTQMLRLVINIYSAQILDQKDMSIFDQVKSFFGYKQNQQVSNEVEQVSILLSDEDQNSDLNPFIRVSFAGRTEFLIKPFNIKQNF</sequence>
<keyword evidence="8" id="KW-1185">Reference proteome</keyword>
<reference evidence="7 8" key="1">
    <citation type="journal article" date="2018" name="Sci. Rep.">
        <title>Genomic signatures of local adaptation to the degree of environmental predictability in rotifers.</title>
        <authorList>
            <person name="Franch-Gras L."/>
            <person name="Hahn C."/>
            <person name="Garcia-Roger E.M."/>
            <person name="Carmona M.J."/>
            <person name="Serra M."/>
            <person name="Gomez A."/>
        </authorList>
    </citation>
    <scope>NUCLEOTIDE SEQUENCE [LARGE SCALE GENOMIC DNA]</scope>
    <source>
        <strain evidence="7">HYR1</strain>
    </source>
</reference>
<dbReference type="GO" id="GO:0016020">
    <property type="term" value="C:membrane"/>
    <property type="evidence" value="ECO:0007669"/>
    <property type="project" value="UniProtKB-SubCell"/>
</dbReference>
<protein>
    <submittedName>
        <fullName evidence="7">Otoferlin isoform X1</fullName>
    </submittedName>
</protein>
<feature type="non-terminal residue" evidence="7">
    <location>
        <position position="1"/>
    </location>
</feature>
<dbReference type="SMART" id="SM01202">
    <property type="entry name" value="FerI"/>
    <property type="match status" value="1"/>
</dbReference>
<evidence type="ECO:0000256" key="2">
    <source>
        <dbReference type="ARBA" id="ARBA00022692"/>
    </source>
</evidence>
<dbReference type="Proteomes" id="UP000276133">
    <property type="component" value="Unassembled WGS sequence"/>
</dbReference>
<evidence type="ECO:0000256" key="4">
    <source>
        <dbReference type="ARBA" id="ARBA00022989"/>
    </source>
</evidence>
<dbReference type="Pfam" id="PF08151">
    <property type="entry name" value="FerI"/>
    <property type="match status" value="1"/>
</dbReference>
<evidence type="ECO:0000256" key="5">
    <source>
        <dbReference type="ARBA" id="ARBA00023136"/>
    </source>
</evidence>
<keyword evidence="2" id="KW-0812">Transmembrane</keyword>
<dbReference type="SUPFAM" id="SSF49562">
    <property type="entry name" value="C2 domain (Calcium/lipid-binding domain, CaLB)"/>
    <property type="match status" value="1"/>
</dbReference>
<keyword evidence="3" id="KW-0677">Repeat</keyword>